<protein>
    <submittedName>
        <fullName evidence="2">Diacylglycerol kinase 7-like</fullName>
    </submittedName>
</protein>
<accession>A0A1S4D286</accession>
<dbReference type="PaxDb" id="4097-A0A1S4D286"/>
<evidence type="ECO:0000313" key="2">
    <source>
        <dbReference type="RefSeq" id="XP_016507491.1"/>
    </source>
</evidence>
<dbReference type="InterPro" id="IPR000756">
    <property type="entry name" value="Diacylglycerol_kin_accessory"/>
</dbReference>
<feature type="domain" description="Diacylglycerol kinase accessory" evidence="1">
    <location>
        <begin position="21"/>
        <end position="58"/>
    </location>
</feature>
<dbReference type="Pfam" id="PF00609">
    <property type="entry name" value="DAGK_acc"/>
    <property type="match status" value="1"/>
</dbReference>
<name>A0A1S4D286_TOBAC</name>
<organism evidence="2">
    <name type="scientific">Nicotiana tabacum</name>
    <name type="common">Common tobacco</name>
    <dbReference type="NCBI Taxonomy" id="4097"/>
    <lineage>
        <taxon>Eukaryota</taxon>
        <taxon>Viridiplantae</taxon>
        <taxon>Streptophyta</taxon>
        <taxon>Embryophyta</taxon>
        <taxon>Tracheophyta</taxon>
        <taxon>Spermatophyta</taxon>
        <taxon>Magnoliopsida</taxon>
        <taxon>eudicotyledons</taxon>
        <taxon>Gunneridae</taxon>
        <taxon>Pentapetalae</taxon>
        <taxon>asterids</taxon>
        <taxon>lamiids</taxon>
        <taxon>Solanales</taxon>
        <taxon>Solanaceae</taxon>
        <taxon>Nicotianoideae</taxon>
        <taxon>Nicotianeae</taxon>
        <taxon>Nicotiana</taxon>
    </lineage>
</organism>
<dbReference type="AlphaFoldDB" id="A0A1S4D286"/>
<dbReference type="OrthoDB" id="242257at2759"/>
<dbReference type="STRING" id="4097.A0A1S4D286"/>
<dbReference type="GO" id="GO:0007200">
    <property type="term" value="P:phospholipase C-activating G protein-coupled receptor signaling pathway"/>
    <property type="evidence" value="ECO:0007669"/>
    <property type="project" value="InterPro"/>
</dbReference>
<gene>
    <name evidence="2" type="primary">LOC107825177</name>
</gene>
<dbReference type="KEGG" id="nta:107825177"/>
<evidence type="ECO:0000259" key="1">
    <source>
        <dbReference type="Pfam" id="PF00609"/>
    </source>
</evidence>
<dbReference type="RefSeq" id="XP_016507491.1">
    <property type="nucleotide sequence ID" value="XM_016652005.1"/>
</dbReference>
<dbReference type="GO" id="GO:0004143">
    <property type="term" value="F:ATP-dependent diacylglycerol kinase activity"/>
    <property type="evidence" value="ECO:0007669"/>
    <property type="project" value="InterPro"/>
</dbReference>
<proteinExistence type="predicted"/>
<reference evidence="2" key="1">
    <citation type="submission" date="2025-08" db="UniProtKB">
        <authorList>
            <consortium name="RefSeq"/>
        </authorList>
    </citation>
    <scope>IDENTIFICATION</scope>
</reference>
<sequence length="80" mass="9269">MNDKISLLNVNFTTFLQKVNNSKWEQVHVPSSVRSIVTLNLPSYGGGRKPWGHLKPEYMEKIQAYLVLLSSADHFRLRRI</sequence>